<evidence type="ECO:0000256" key="6">
    <source>
        <dbReference type="ARBA" id="ARBA00022801"/>
    </source>
</evidence>
<keyword evidence="11" id="KW-1185">Reference proteome</keyword>
<reference evidence="10" key="1">
    <citation type="submission" date="2025-08" db="UniProtKB">
        <authorList>
            <consortium name="Ensembl"/>
        </authorList>
    </citation>
    <scope>IDENTIFICATION</scope>
</reference>
<dbReference type="PANTHER" id="PTHR22930:SF206">
    <property type="entry name" value="NUCLEASE HARBI1"/>
    <property type="match status" value="1"/>
</dbReference>
<keyword evidence="4" id="KW-0540">Nuclease</keyword>
<protein>
    <submittedName>
        <fullName evidence="10">Uncharacterized protein</fullName>
    </submittedName>
</protein>
<dbReference type="GO" id="GO:0004518">
    <property type="term" value="F:nuclease activity"/>
    <property type="evidence" value="ECO:0007669"/>
    <property type="project" value="UniProtKB-KW"/>
</dbReference>
<comment type="similarity">
    <text evidence="3">Belongs to the HARBI1 family.</text>
</comment>
<feature type="domain" description="DDE Tnp4" evidence="8">
    <location>
        <begin position="184"/>
        <end position="342"/>
    </location>
</feature>
<name>A0A671T9P8_9TELE</name>
<comment type="subcellular location">
    <subcellularLocation>
        <location evidence="2">Nucleus</location>
    </subcellularLocation>
</comment>
<evidence type="ECO:0000259" key="8">
    <source>
        <dbReference type="Pfam" id="PF13359"/>
    </source>
</evidence>
<dbReference type="PANTHER" id="PTHR22930">
    <property type="match status" value="1"/>
</dbReference>
<dbReference type="InterPro" id="IPR027806">
    <property type="entry name" value="HARBI1_dom"/>
</dbReference>
<evidence type="ECO:0000313" key="11">
    <source>
        <dbReference type="Proteomes" id="UP000472260"/>
    </source>
</evidence>
<evidence type="ECO:0000313" key="10">
    <source>
        <dbReference type="Ensembl" id="ENSSANP00000106389.1"/>
    </source>
</evidence>
<keyword evidence="7" id="KW-0539">Nucleus</keyword>
<evidence type="ECO:0000256" key="1">
    <source>
        <dbReference type="ARBA" id="ARBA00001968"/>
    </source>
</evidence>
<sequence>QTLGAFPLQICAKPLFTYIAANALAVFVFNRRRRRVIQAVMARQTPYTWERPRMRLFWEVIVRDFTEDLWIQNFRMNASTFFQLCSAIGPLVAPAASCPREPVSTNKRIAIAVYKLATCAEYRVVAETFGVSKTTVHRCVNGVCQAICTKLMKQYIALPNVEEAQQIAQRNYEAHGIPQVYGAIDGSHIPIRAPSDGYRDYVNRKGWTSIVLQAVVDDQLMIRDLCVGSPGSAHDAAVFATSNLFRYLSIFIDHFKIEGVQVPLLLAGDPAYPLLPWVMKGFSGPNLTEAQTLFNEHLGAIRVKVEHTFGQLKTRWRVMAKMCDIDHDFMPTVVAACCIIHNICEEQKQQLPPAALHPAPQLQQPQGHTRDEHDSVALEIRQALVNHLLRRH</sequence>
<evidence type="ECO:0000256" key="4">
    <source>
        <dbReference type="ARBA" id="ARBA00022722"/>
    </source>
</evidence>
<evidence type="ECO:0000259" key="9">
    <source>
        <dbReference type="Pfam" id="PF26138"/>
    </source>
</evidence>
<keyword evidence="5" id="KW-0479">Metal-binding</keyword>
<dbReference type="Pfam" id="PF26138">
    <property type="entry name" value="DUF8040"/>
    <property type="match status" value="1"/>
</dbReference>
<feature type="domain" description="DUF8040" evidence="9">
    <location>
        <begin position="70"/>
        <end position="148"/>
    </location>
</feature>
<dbReference type="GO" id="GO:0046872">
    <property type="term" value="F:metal ion binding"/>
    <property type="evidence" value="ECO:0007669"/>
    <property type="project" value="UniProtKB-KW"/>
</dbReference>
<accession>A0A671T9P8</accession>
<evidence type="ECO:0000256" key="5">
    <source>
        <dbReference type="ARBA" id="ARBA00022723"/>
    </source>
</evidence>
<dbReference type="Ensembl" id="ENSSANT00000112891.1">
    <property type="protein sequence ID" value="ENSSANP00000106389.1"/>
    <property type="gene ID" value="ENSSANG00000052024.1"/>
</dbReference>
<dbReference type="Proteomes" id="UP000472260">
    <property type="component" value="Unassembled WGS sequence"/>
</dbReference>
<keyword evidence="6" id="KW-0378">Hydrolase</keyword>
<dbReference type="Pfam" id="PF13359">
    <property type="entry name" value="DDE_Tnp_4"/>
    <property type="match status" value="1"/>
</dbReference>
<evidence type="ECO:0000256" key="7">
    <source>
        <dbReference type="ARBA" id="ARBA00023242"/>
    </source>
</evidence>
<dbReference type="GO" id="GO:0005634">
    <property type="term" value="C:nucleus"/>
    <property type="evidence" value="ECO:0007669"/>
    <property type="project" value="UniProtKB-SubCell"/>
</dbReference>
<dbReference type="AlphaFoldDB" id="A0A671T9P8"/>
<dbReference type="GO" id="GO:0016787">
    <property type="term" value="F:hydrolase activity"/>
    <property type="evidence" value="ECO:0007669"/>
    <property type="project" value="UniProtKB-KW"/>
</dbReference>
<reference evidence="10" key="2">
    <citation type="submission" date="2025-09" db="UniProtKB">
        <authorList>
            <consortium name="Ensembl"/>
        </authorList>
    </citation>
    <scope>IDENTIFICATION</scope>
</reference>
<dbReference type="InterPro" id="IPR045249">
    <property type="entry name" value="HARBI1-like"/>
</dbReference>
<organism evidence="10 11">
    <name type="scientific">Sinocyclocheilus anshuiensis</name>
    <dbReference type="NCBI Taxonomy" id="1608454"/>
    <lineage>
        <taxon>Eukaryota</taxon>
        <taxon>Metazoa</taxon>
        <taxon>Chordata</taxon>
        <taxon>Craniata</taxon>
        <taxon>Vertebrata</taxon>
        <taxon>Euteleostomi</taxon>
        <taxon>Actinopterygii</taxon>
        <taxon>Neopterygii</taxon>
        <taxon>Teleostei</taxon>
        <taxon>Ostariophysi</taxon>
        <taxon>Cypriniformes</taxon>
        <taxon>Cyprinidae</taxon>
        <taxon>Cyprininae</taxon>
        <taxon>Sinocyclocheilus</taxon>
    </lineage>
</organism>
<proteinExistence type="inferred from homology"/>
<dbReference type="InterPro" id="IPR058353">
    <property type="entry name" value="DUF8040"/>
</dbReference>
<evidence type="ECO:0000256" key="2">
    <source>
        <dbReference type="ARBA" id="ARBA00004123"/>
    </source>
</evidence>
<comment type="cofactor">
    <cofactor evidence="1">
        <name>a divalent metal cation</name>
        <dbReference type="ChEBI" id="CHEBI:60240"/>
    </cofactor>
</comment>
<evidence type="ECO:0000256" key="3">
    <source>
        <dbReference type="ARBA" id="ARBA00006958"/>
    </source>
</evidence>